<dbReference type="EMBL" id="VIEB01000032">
    <property type="protein sequence ID" value="TQE11227.1"/>
    <property type="molecule type" value="Genomic_DNA"/>
</dbReference>
<evidence type="ECO:0000313" key="2">
    <source>
        <dbReference type="Proteomes" id="UP000315295"/>
    </source>
</evidence>
<reference evidence="1 2" key="1">
    <citation type="journal article" date="2019" name="G3 (Bethesda)">
        <title>Sequencing of a Wild Apple (Malus baccata) Genome Unravels the Differences Between Cultivated and Wild Apple Species Regarding Disease Resistance and Cold Tolerance.</title>
        <authorList>
            <person name="Chen X."/>
        </authorList>
    </citation>
    <scope>NUCLEOTIDE SEQUENCE [LARGE SCALE GENOMIC DNA]</scope>
    <source>
        <strain evidence="2">cv. Shandingzi</strain>
        <tissue evidence="1">Leaves</tissue>
    </source>
</reference>
<keyword evidence="2" id="KW-1185">Reference proteome</keyword>
<organism evidence="1 2">
    <name type="scientific">Malus baccata</name>
    <name type="common">Siberian crab apple</name>
    <name type="synonym">Pyrus baccata</name>
    <dbReference type="NCBI Taxonomy" id="106549"/>
    <lineage>
        <taxon>Eukaryota</taxon>
        <taxon>Viridiplantae</taxon>
        <taxon>Streptophyta</taxon>
        <taxon>Embryophyta</taxon>
        <taxon>Tracheophyta</taxon>
        <taxon>Spermatophyta</taxon>
        <taxon>Magnoliopsida</taxon>
        <taxon>eudicotyledons</taxon>
        <taxon>Gunneridae</taxon>
        <taxon>Pentapetalae</taxon>
        <taxon>rosids</taxon>
        <taxon>fabids</taxon>
        <taxon>Rosales</taxon>
        <taxon>Rosaceae</taxon>
        <taxon>Amygdaloideae</taxon>
        <taxon>Maleae</taxon>
        <taxon>Malus</taxon>
    </lineage>
</organism>
<dbReference type="Proteomes" id="UP000315295">
    <property type="component" value="Unassembled WGS sequence"/>
</dbReference>
<dbReference type="AlphaFoldDB" id="A0A540NJK1"/>
<proteinExistence type="predicted"/>
<comment type="caution">
    <text evidence="1">The sequence shown here is derived from an EMBL/GenBank/DDBJ whole genome shotgun (WGS) entry which is preliminary data.</text>
</comment>
<sequence length="52" mass="6178">MAKYRKDELDRSGIEPNLIDCFKKFHVSKRKSEGEETWASEKARELYENVKS</sequence>
<evidence type="ECO:0000313" key="1">
    <source>
        <dbReference type="EMBL" id="TQE11227.1"/>
    </source>
</evidence>
<name>A0A540NJK1_MALBA</name>
<protein>
    <submittedName>
        <fullName evidence="1">Uncharacterized protein</fullName>
    </submittedName>
</protein>
<accession>A0A540NJK1</accession>
<gene>
    <name evidence="1" type="ORF">C1H46_003233</name>
</gene>